<reference evidence="2" key="1">
    <citation type="journal article" date="2019" name="Int. J. Syst. Evol. Microbiol.">
        <title>The Global Catalogue of Microorganisms (GCM) 10K type strain sequencing project: providing services to taxonomists for standard genome sequencing and annotation.</title>
        <authorList>
            <consortium name="The Broad Institute Genomics Platform"/>
            <consortium name="The Broad Institute Genome Sequencing Center for Infectious Disease"/>
            <person name="Wu L."/>
            <person name="Ma J."/>
        </authorList>
    </citation>
    <scope>NUCLEOTIDE SEQUENCE [LARGE SCALE GENOMIC DNA]</scope>
    <source>
        <strain evidence="2">JCM 17759</strain>
    </source>
</reference>
<accession>A0ABP8NN42</accession>
<dbReference type="EMBL" id="BAABGA010000107">
    <property type="protein sequence ID" value="GAA4470028.1"/>
    <property type="molecule type" value="Genomic_DNA"/>
</dbReference>
<name>A0ABP8NN42_9BACT</name>
<comment type="caution">
    <text evidence="1">The sequence shown here is derived from an EMBL/GenBank/DDBJ whole genome shotgun (WGS) entry which is preliminary data.</text>
</comment>
<gene>
    <name evidence="1" type="ORF">GCM10023156_62900</name>
</gene>
<evidence type="ECO:0000313" key="1">
    <source>
        <dbReference type="EMBL" id="GAA4470028.1"/>
    </source>
</evidence>
<keyword evidence="2" id="KW-1185">Reference proteome</keyword>
<evidence type="ECO:0000313" key="2">
    <source>
        <dbReference type="Proteomes" id="UP001500840"/>
    </source>
</evidence>
<sequence>MVAGKVAVSAEADGTVRAPQSTLDRMRFSLGASFNRDLRPPTNTDSVIELLKSRILPMVSMRETSLTCDNFRELVFAYEADWKSLLQFRTEWMQLLTSLIRIDASITGEFHDETKQAARELSKEWANEIMEGLMWPMTIRSVLDASLAPLPISKSREILISNIHDTIHKMVSHMVYQLDALTERCVLGKIEWFGDSACEYSFIDRKLVSRTIRSGLVGEVRVDRKKRIAWRTNETSGVSEKSVAAHVHDIVNAVSSRIGDGMVSIPPHVQSIIDNVPDVLMNDVRMIEGNLIRERCIEQDIGETAWTITEDVTVRYHFDPAIVLAERYVLIGWVDVPLSAETSRESNVTNELQRFLGRIFE</sequence>
<proteinExistence type="predicted"/>
<protein>
    <submittedName>
        <fullName evidence="1">Uncharacterized protein</fullName>
    </submittedName>
</protein>
<dbReference type="Proteomes" id="UP001500840">
    <property type="component" value="Unassembled WGS sequence"/>
</dbReference>
<organism evidence="1 2">
    <name type="scientific">Novipirellula rosea</name>
    <dbReference type="NCBI Taxonomy" id="1031540"/>
    <lineage>
        <taxon>Bacteria</taxon>
        <taxon>Pseudomonadati</taxon>
        <taxon>Planctomycetota</taxon>
        <taxon>Planctomycetia</taxon>
        <taxon>Pirellulales</taxon>
        <taxon>Pirellulaceae</taxon>
        <taxon>Novipirellula</taxon>
    </lineage>
</organism>